<dbReference type="EMBL" id="JACEIK010001369">
    <property type="protein sequence ID" value="MCD7468762.1"/>
    <property type="molecule type" value="Genomic_DNA"/>
</dbReference>
<evidence type="ECO:0008006" key="3">
    <source>
        <dbReference type="Google" id="ProtNLM"/>
    </source>
</evidence>
<dbReference type="InterPro" id="IPR037476">
    <property type="entry name" value="PCH1"/>
</dbReference>
<evidence type="ECO:0000313" key="1">
    <source>
        <dbReference type="EMBL" id="MCD7468762.1"/>
    </source>
</evidence>
<gene>
    <name evidence="1" type="ORF">HAX54_007200</name>
</gene>
<proteinExistence type="predicted"/>
<name>A0ABS8TBL0_DATST</name>
<protein>
    <recommendedName>
        <fullName evidence="3">F-box protein</fullName>
    </recommendedName>
</protein>
<evidence type="ECO:0000313" key="2">
    <source>
        <dbReference type="Proteomes" id="UP000823775"/>
    </source>
</evidence>
<dbReference type="PANTHER" id="PTHR36062:SF9">
    <property type="entry name" value="ISOFORM 2 OF F-BOX PROTEIN"/>
    <property type="match status" value="1"/>
</dbReference>
<dbReference type="Proteomes" id="UP000823775">
    <property type="component" value="Unassembled WGS sequence"/>
</dbReference>
<organism evidence="1 2">
    <name type="scientific">Datura stramonium</name>
    <name type="common">Jimsonweed</name>
    <name type="synonym">Common thornapple</name>
    <dbReference type="NCBI Taxonomy" id="4076"/>
    <lineage>
        <taxon>Eukaryota</taxon>
        <taxon>Viridiplantae</taxon>
        <taxon>Streptophyta</taxon>
        <taxon>Embryophyta</taxon>
        <taxon>Tracheophyta</taxon>
        <taxon>Spermatophyta</taxon>
        <taxon>Magnoliopsida</taxon>
        <taxon>eudicotyledons</taxon>
        <taxon>Gunneridae</taxon>
        <taxon>Pentapetalae</taxon>
        <taxon>asterids</taxon>
        <taxon>lamiids</taxon>
        <taxon>Solanales</taxon>
        <taxon>Solanaceae</taxon>
        <taxon>Solanoideae</taxon>
        <taxon>Datureae</taxon>
        <taxon>Datura</taxon>
    </lineage>
</organism>
<keyword evidence="2" id="KW-1185">Reference proteome</keyword>
<reference evidence="1 2" key="1">
    <citation type="journal article" date="2021" name="BMC Genomics">
        <title>Datura genome reveals duplications of psychoactive alkaloid biosynthetic genes and high mutation rate following tissue culture.</title>
        <authorList>
            <person name="Rajewski A."/>
            <person name="Carter-House D."/>
            <person name="Stajich J."/>
            <person name="Litt A."/>
        </authorList>
    </citation>
    <scope>NUCLEOTIDE SEQUENCE [LARGE SCALE GENOMIC DNA]</scope>
    <source>
        <strain evidence="1">AR-01</strain>
    </source>
</reference>
<accession>A0ABS8TBL0</accession>
<sequence length="616" mass="69267">MSDRVRQSYSDYDGRTEKSMHSIESVWMAHWTRTSYNAIAETHNHAPTAHGNNDQDSKPLQSIVKMETTSNVSKSVKRLRESETQTFQFINESMRTSSGTMAKETLDSCSLPLHNPCENVTTTFQNPLDCVKTYSYDIDRSIVTSRPLQDRDSGRYITKEGEKKQNSFISTSLLAAKEEVPRPEILEHERGRLIRQNDTFLLDVPSTSRKFLSEFGGEEFQKIADCSFIRLLKSEPSSSRLTESKELHARSYDQQKLPHSMLITKCADANLLERNNVIGNSKIWSEITGKTSLTNCDSPSKSFVHYKGGMKLQIQNCTGIERKENIEDNKDSEFVLKNESSAETDTMDMDVFHEKNQLCGTSSSAVKKVNKMDQNLPCQLALDSSRKEVGCKQYNLDINLELPASTDNMEASSSRTESLDLGSILARAERPNSSRTNLCSERLFIKDPGSRWIKRLKVSDSGSLPFGTKSSSLVGETSHEKSHKFFSKIPKSTVTSFELASRKRPGKELMAHDNTAGLAMNSSPSSMSVIKKDLELLTSHSWIQRLLHDRAIAAPKRPQSVVVCEPQTSKLELDDFRKKQLPSLGAMALMGKAMNGFQPCEFHRKGPLVVWNTKSF</sequence>
<comment type="caution">
    <text evidence="1">The sequence shown here is derived from an EMBL/GenBank/DDBJ whole genome shotgun (WGS) entry which is preliminary data.</text>
</comment>
<dbReference type="PANTHER" id="PTHR36062">
    <property type="entry name" value="OS01G0687300 PROTEIN"/>
    <property type="match status" value="1"/>
</dbReference>